<dbReference type="Pfam" id="PF23899">
    <property type="entry name" value="SU10_portal"/>
    <property type="match status" value="1"/>
</dbReference>
<keyword evidence="1" id="KW-0175">Coiled coil</keyword>
<organism evidence="2 3">
    <name type="scientific">Acinetobacter phage Presley</name>
    <dbReference type="NCBI Taxonomy" id="1406780"/>
    <lineage>
        <taxon>Viruses</taxon>
        <taxon>Duplodnaviria</taxon>
        <taxon>Heunggongvirae</taxon>
        <taxon>Uroviricota</taxon>
        <taxon>Caudoviricetes</taxon>
        <taxon>Schitoviridae</taxon>
        <taxon>Presleyvirus</taxon>
        <taxon>Presleyvirus presley</taxon>
    </lineage>
</organism>
<keyword evidence="3" id="KW-1185">Reference proteome</keyword>
<dbReference type="Proteomes" id="UP000017656">
    <property type="component" value="Segment"/>
</dbReference>
<reference evidence="2 3" key="1">
    <citation type="journal article" date="2013" name="Genome Announc.">
        <title>Complete Genome of Acinetobacter baumannii N4-Like Podophage Presley.</title>
        <authorList>
            <person name="Farmer N.G."/>
            <person name="Wood T.L."/>
            <person name="Chamakura K.R."/>
            <person name="Kuty Everett G.F."/>
        </authorList>
    </citation>
    <scope>NUCLEOTIDE SEQUENCE [LARGE SCALE GENOMIC DNA]</scope>
</reference>
<dbReference type="KEGG" id="vg:18504226"/>
<proteinExistence type="predicted"/>
<protein>
    <submittedName>
        <fullName evidence="2">Portal protein</fullName>
    </submittedName>
</protein>
<dbReference type="OrthoDB" id="980at10239"/>
<dbReference type="GeneID" id="18504226"/>
<evidence type="ECO:0000313" key="2">
    <source>
        <dbReference type="EMBL" id="AGY48155.1"/>
    </source>
</evidence>
<dbReference type="RefSeq" id="YP_009007656.1">
    <property type="nucleotide sequence ID" value="NC_023581.1"/>
</dbReference>
<feature type="coiled-coil region" evidence="1">
    <location>
        <begin position="616"/>
        <end position="645"/>
    </location>
</feature>
<evidence type="ECO:0000256" key="1">
    <source>
        <dbReference type="SAM" id="Coils"/>
    </source>
</evidence>
<dbReference type="EMBL" id="KF669658">
    <property type="protein sequence ID" value="AGY48155.1"/>
    <property type="molecule type" value="Genomic_DNA"/>
</dbReference>
<accession>U5PVY8</accession>
<evidence type="ECO:0000313" key="3">
    <source>
        <dbReference type="Proteomes" id="UP000017656"/>
    </source>
</evidence>
<gene>
    <name evidence="2" type="ORF">Presley_88</name>
</gene>
<name>U5PVY8_9CAUD</name>
<dbReference type="InterPro" id="IPR056909">
    <property type="entry name" value="SU10_portal"/>
</dbReference>
<sequence length="742" mass="84561">MNDIPKDDTFEPIDNQEPNLTNWKKEPTIALLKEDLEMARIPHDAHMRRVEDWRDCYNATGEYAAPDIKGRSRVAPKLVRKLVEWRIPALSEPFLAAPDLFEVEPVTWEDTGAAEQNQLVLNYQFRTKIQLQQFIERAVRRCATEGTAVIRTGWHYEDVDVEEEVPVFEYVADETMAQVYDQILQQLQEDPSVYDQIPANIQKGLDHYTETGVALRVTQVDSNLEKVSKVIANHPTVEVCDIGSVYVDPTCQGDLSKAKFVIYEFETCMADLRKDGKYKNLEKINEQLATQPLSPVSSQSSEYSGYNFKDSERKRILAYEYWGYFDRDDNGMLQPMVATWVADTIIHLDDNPFPDKKFPFVFIPLMPIQDSVYGEPDAELLKDNQKILGATTRGMVDLFGRSANGQTGFSKGFLDATNFTRYKNGEDYYFNPQNGNAANSIYTHKFPEIPQSVMYMQQYWNGDAEALTGVKAFSQGMNGAQLGDTAAAVRSAMDAASKRELSILRRISEGIIQLGRKFITMNAMFLTDQDYVRITNTEFVPIRPDDLSGEFDLKLSISTAEEDAAKIQQLSFLLQTGQQTMPFEYVKMIYSKIAKLSKMPDLAHFIEQYQPQPDPVQQKMQELEIAKLQAEIEEANSRAAEARAKTRVHDAEVQVRNARASDIQSKTDKSNLDFMKEAEGIKHQEEIEKINAQTAAQTRSNLIQNEQKFDQQKDLNRMNHNQTLLQNHAQAQLNPKPIHTQG</sequence>